<organism evidence="2 3">
    <name type="scientific">Mizuhopecten yessoensis</name>
    <name type="common">Japanese scallop</name>
    <name type="synonym">Patinopecten yessoensis</name>
    <dbReference type="NCBI Taxonomy" id="6573"/>
    <lineage>
        <taxon>Eukaryota</taxon>
        <taxon>Metazoa</taxon>
        <taxon>Spiralia</taxon>
        <taxon>Lophotrochozoa</taxon>
        <taxon>Mollusca</taxon>
        <taxon>Bivalvia</taxon>
        <taxon>Autobranchia</taxon>
        <taxon>Pteriomorphia</taxon>
        <taxon>Pectinida</taxon>
        <taxon>Pectinoidea</taxon>
        <taxon>Pectinidae</taxon>
        <taxon>Mizuhopecten</taxon>
    </lineage>
</organism>
<dbReference type="OrthoDB" id="428577at2759"/>
<dbReference type="AlphaFoldDB" id="A0A210QSN2"/>
<evidence type="ECO:0000256" key="1">
    <source>
        <dbReference type="RuleBase" id="RU000676"/>
    </source>
</evidence>
<dbReference type="GO" id="GO:0042446">
    <property type="term" value="P:hormone biosynthetic process"/>
    <property type="evidence" value="ECO:0007669"/>
    <property type="project" value="UniProtKB-KW"/>
</dbReference>
<dbReference type="GO" id="GO:0004800">
    <property type="term" value="F:thyroxine 5'-deiodinase activity"/>
    <property type="evidence" value="ECO:0007669"/>
    <property type="project" value="InterPro"/>
</dbReference>
<dbReference type="Gene3D" id="3.40.30.10">
    <property type="entry name" value="Glutaredoxin"/>
    <property type="match status" value="1"/>
</dbReference>
<dbReference type="Proteomes" id="UP000242188">
    <property type="component" value="Unassembled WGS sequence"/>
</dbReference>
<dbReference type="Pfam" id="PF00837">
    <property type="entry name" value="T4_deiodinase"/>
    <property type="match status" value="1"/>
</dbReference>
<protein>
    <recommendedName>
        <fullName evidence="1">Iodothyronine deiodinase</fullName>
    </recommendedName>
</protein>
<dbReference type="PANTHER" id="PTHR11781">
    <property type="entry name" value="IODOTHYRONINE DEIODINASE"/>
    <property type="match status" value="1"/>
</dbReference>
<comment type="function">
    <text evidence="1">Responsible for the deiodination of T4 (3,5,3',5'-tetraiodothyronine).</text>
</comment>
<evidence type="ECO:0000313" key="3">
    <source>
        <dbReference type="Proteomes" id="UP000242188"/>
    </source>
</evidence>
<sequence>MKKIIHDFSDIADFVTIYIREAHPVEGWQVFGHRFEDMKDHKTLEDRVEAAKFLRDFDLKCPILVDPFDNQNGLQYAAVPERLYILYDHTVMYFGAVGPENYKPDAVRSWLNCFRNEG</sequence>
<dbReference type="GO" id="GO:0042403">
    <property type="term" value="P:thyroid hormone metabolic process"/>
    <property type="evidence" value="ECO:0007669"/>
    <property type="project" value="TreeGrafter"/>
</dbReference>
<accession>A0A210QSN2</accession>
<comment type="caution">
    <text evidence="2">The sequence shown here is derived from an EMBL/GenBank/DDBJ whole genome shotgun (WGS) entry which is preliminary data.</text>
</comment>
<name>A0A210QSN2_MIZYE</name>
<keyword evidence="1" id="KW-0893">Thyroid hormones biosynthesis</keyword>
<keyword evidence="1" id="KW-0712">Selenocysteine</keyword>
<keyword evidence="3" id="KW-1185">Reference proteome</keyword>
<evidence type="ECO:0000313" key="2">
    <source>
        <dbReference type="EMBL" id="OWF51741.1"/>
    </source>
</evidence>
<comment type="similarity">
    <text evidence="1">Belongs to the iodothyronine deiodinase family.</text>
</comment>
<dbReference type="EMBL" id="NEDP02002066">
    <property type="protein sequence ID" value="OWF51741.1"/>
    <property type="molecule type" value="Genomic_DNA"/>
</dbReference>
<dbReference type="PANTHER" id="PTHR11781:SF22">
    <property type="entry name" value="TYPE I IODOTHYRONINE DEIODINASE"/>
    <property type="match status" value="1"/>
</dbReference>
<keyword evidence="1" id="KW-0560">Oxidoreductase</keyword>
<gene>
    <name evidence="2" type="ORF">KP79_PYT08238</name>
</gene>
<reference evidence="2 3" key="1">
    <citation type="journal article" date="2017" name="Nat. Ecol. Evol.">
        <title>Scallop genome provides insights into evolution of bilaterian karyotype and development.</title>
        <authorList>
            <person name="Wang S."/>
            <person name="Zhang J."/>
            <person name="Jiao W."/>
            <person name="Li J."/>
            <person name="Xun X."/>
            <person name="Sun Y."/>
            <person name="Guo X."/>
            <person name="Huan P."/>
            <person name="Dong B."/>
            <person name="Zhang L."/>
            <person name="Hu X."/>
            <person name="Sun X."/>
            <person name="Wang J."/>
            <person name="Zhao C."/>
            <person name="Wang Y."/>
            <person name="Wang D."/>
            <person name="Huang X."/>
            <person name="Wang R."/>
            <person name="Lv J."/>
            <person name="Li Y."/>
            <person name="Zhang Z."/>
            <person name="Liu B."/>
            <person name="Lu W."/>
            <person name="Hui Y."/>
            <person name="Liang J."/>
            <person name="Zhou Z."/>
            <person name="Hou R."/>
            <person name="Li X."/>
            <person name="Liu Y."/>
            <person name="Li H."/>
            <person name="Ning X."/>
            <person name="Lin Y."/>
            <person name="Zhao L."/>
            <person name="Xing Q."/>
            <person name="Dou J."/>
            <person name="Li Y."/>
            <person name="Mao J."/>
            <person name="Guo H."/>
            <person name="Dou H."/>
            <person name="Li T."/>
            <person name="Mu C."/>
            <person name="Jiang W."/>
            <person name="Fu Q."/>
            <person name="Fu X."/>
            <person name="Miao Y."/>
            <person name="Liu J."/>
            <person name="Yu Q."/>
            <person name="Li R."/>
            <person name="Liao H."/>
            <person name="Li X."/>
            <person name="Kong Y."/>
            <person name="Jiang Z."/>
            <person name="Chourrout D."/>
            <person name="Li R."/>
            <person name="Bao Z."/>
        </authorList>
    </citation>
    <scope>NUCLEOTIDE SEQUENCE [LARGE SCALE GENOMIC DNA]</scope>
    <source>
        <strain evidence="2 3">PY_sf001</strain>
    </source>
</reference>
<dbReference type="InterPro" id="IPR000643">
    <property type="entry name" value="Iodothyronine_deiodinase"/>
</dbReference>
<proteinExistence type="inferred from homology"/>